<sequence length="242" mass="28827">MYDDFSYIYDKLSFDLDYEKYAGNIKSLVKKHGIKKGNMLELAAGSGMLTRYFFDEFENIDALDISGKMLEVFANKYDPSNVNLIHYDMVEYVKEDTYDLLVILLDSVNYVTEKEDLTKLFRNCYASLKKGGLLVFDINSPYKIREIFGNECYVYEYEDIFYTWDNFYEDELCDMHLEFFVENEDGSYRRISEFQQERLYEIEEVKEIIEEIGFKNIEIFDEDDMGSVKEESLRILFSQTKE</sequence>
<feature type="domain" description="Methyltransferase" evidence="2">
    <location>
        <begin position="40"/>
        <end position="132"/>
    </location>
</feature>
<evidence type="ECO:0000259" key="2">
    <source>
        <dbReference type="Pfam" id="PF13649"/>
    </source>
</evidence>
<dbReference type="RefSeq" id="WP_015778163.1">
    <property type="nucleotide sequence ID" value="NC_013171.1"/>
</dbReference>
<dbReference type="Proteomes" id="UP000002294">
    <property type="component" value="Chromosome"/>
</dbReference>
<keyword evidence="3" id="KW-0489">Methyltransferase</keyword>
<gene>
    <name evidence="3" type="ordered locus">Apre_1240</name>
</gene>
<dbReference type="CDD" id="cd02440">
    <property type="entry name" value="AdoMet_MTases"/>
    <property type="match status" value="1"/>
</dbReference>
<dbReference type="Gene3D" id="2.20.25.110">
    <property type="entry name" value="S-adenosyl-L-methionine-dependent methyltransferases"/>
    <property type="match status" value="1"/>
</dbReference>
<dbReference type="SUPFAM" id="SSF53335">
    <property type="entry name" value="S-adenosyl-L-methionine-dependent methyltransferases"/>
    <property type="match status" value="1"/>
</dbReference>
<dbReference type="EMBL" id="CP001708">
    <property type="protein sequence ID" value="ACV29264.1"/>
    <property type="molecule type" value="Genomic_DNA"/>
</dbReference>
<dbReference type="Pfam" id="PF13649">
    <property type="entry name" value="Methyltransf_25"/>
    <property type="match status" value="1"/>
</dbReference>
<dbReference type="KEGG" id="apr:Apre_1240"/>
<evidence type="ECO:0000256" key="1">
    <source>
        <dbReference type="ARBA" id="ARBA00022679"/>
    </source>
</evidence>
<dbReference type="Gene3D" id="3.40.50.150">
    <property type="entry name" value="Vaccinia Virus protein VP39"/>
    <property type="match status" value="1"/>
</dbReference>
<dbReference type="HOGENOM" id="CLU_069129_5_0_9"/>
<dbReference type="InterPro" id="IPR041698">
    <property type="entry name" value="Methyltransf_25"/>
</dbReference>
<accession>C7RDK1</accession>
<protein>
    <submittedName>
        <fullName evidence="3">Methyltransferase type 11</fullName>
    </submittedName>
</protein>
<dbReference type="PANTHER" id="PTHR43861">
    <property type="entry name" value="TRANS-ACONITATE 2-METHYLTRANSFERASE-RELATED"/>
    <property type="match status" value="1"/>
</dbReference>
<evidence type="ECO:0000313" key="4">
    <source>
        <dbReference type="Proteomes" id="UP000002294"/>
    </source>
</evidence>
<dbReference type="InterPro" id="IPR029063">
    <property type="entry name" value="SAM-dependent_MTases_sf"/>
</dbReference>
<dbReference type="GO" id="GO:0032259">
    <property type="term" value="P:methylation"/>
    <property type="evidence" value="ECO:0007669"/>
    <property type="project" value="UniProtKB-KW"/>
</dbReference>
<keyword evidence="4" id="KW-1185">Reference proteome</keyword>
<keyword evidence="1" id="KW-0808">Transferase</keyword>
<dbReference type="STRING" id="525919.Apre_1240"/>
<proteinExistence type="predicted"/>
<dbReference type="eggNOG" id="COG2226">
    <property type="taxonomic scope" value="Bacteria"/>
</dbReference>
<name>C7RDK1_ANAPD</name>
<dbReference type="AlphaFoldDB" id="C7RDK1"/>
<dbReference type="OrthoDB" id="9811589at2"/>
<evidence type="ECO:0000313" key="3">
    <source>
        <dbReference type="EMBL" id="ACV29264.1"/>
    </source>
</evidence>
<organism evidence="3 4">
    <name type="scientific">Anaerococcus prevotii (strain ATCC 9321 / DSM 20548 / JCM 6508 / NCTC 11806 / PC1)</name>
    <name type="common">Peptostreptococcus prevotii</name>
    <name type="synonym">Peptococcus prevotii</name>
    <dbReference type="NCBI Taxonomy" id="525919"/>
    <lineage>
        <taxon>Bacteria</taxon>
        <taxon>Bacillati</taxon>
        <taxon>Bacillota</taxon>
        <taxon>Tissierellia</taxon>
        <taxon>Tissierellales</taxon>
        <taxon>Peptoniphilaceae</taxon>
        <taxon>Anaerococcus</taxon>
    </lineage>
</organism>
<reference evidence="3 4" key="1">
    <citation type="journal article" date="2009" name="Stand. Genomic Sci.">
        <title>Complete genome sequence of Anaerococcus prevotii type strain (PC1).</title>
        <authorList>
            <person name="Labutti K."/>
            <person name="Pukall R."/>
            <person name="Steenblock K."/>
            <person name="Glavina Del Rio T."/>
            <person name="Tice H."/>
            <person name="Copeland A."/>
            <person name="Cheng J.F."/>
            <person name="Lucas S."/>
            <person name="Chen F."/>
            <person name="Nolan M."/>
            <person name="Bruce D."/>
            <person name="Goodwin L."/>
            <person name="Pitluck S."/>
            <person name="Ivanova N."/>
            <person name="Mavromatis K."/>
            <person name="Ovchinnikova G."/>
            <person name="Pati A."/>
            <person name="Chen A."/>
            <person name="Palaniappan K."/>
            <person name="Land M."/>
            <person name="Hauser L."/>
            <person name="Chang Y.J."/>
            <person name="Jeffries C.D."/>
            <person name="Chain P."/>
            <person name="Saunders E."/>
            <person name="Brettin T."/>
            <person name="Detter J.C."/>
            <person name="Han C."/>
            <person name="Goker M."/>
            <person name="Bristow J."/>
            <person name="Eisen J.A."/>
            <person name="Markowitz V."/>
            <person name="Hugenholtz P."/>
            <person name="Kyrpides N.C."/>
            <person name="Klenk H.P."/>
            <person name="Lapidus A."/>
        </authorList>
    </citation>
    <scope>NUCLEOTIDE SEQUENCE [LARGE SCALE GENOMIC DNA]</scope>
    <source>
        <strain evidence="4">ATCC 9321 / DSM 20548 / JCM 6508 / NCTC 11806 / PC1</strain>
    </source>
</reference>
<dbReference type="GO" id="GO:0008168">
    <property type="term" value="F:methyltransferase activity"/>
    <property type="evidence" value="ECO:0007669"/>
    <property type="project" value="UniProtKB-KW"/>
</dbReference>